<dbReference type="SUPFAM" id="SSF55979">
    <property type="entry name" value="DNA clamp"/>
    <property type="match status" value="1"/>
</dbReference>
<dbReference type="GO" id="GO:0003677">
    <property type="term" value="F:DNA binding"/>
    <property type="evidence" value="ECO:0007669"/>
    <property type="project" value="InterPro"/>
</dbReference>
<evidence type="ECO:0000259" key="2">
    <source>
        <dbReference type="Pfam" id="PF02747"/>
    </source>
</evidence>
<dbReference type="STRING" id="329046.A0A1Y2CSA2"/>
<evidence type="ECO:0000313" key="4">
    <source>
        <dbReference type="Proteomes" id="UP000193642"/>
    </source>
</evidence>
<dbReference type="Pfam" id="PF02747">
    <property type="entry name" value="PCNA_C"/>
    <property type="match status" value="1"/>
</dbReference>
<dbReference type="InterPro" id="IPR046938">
    <property type="entry name" value="DNA_clamp_sf"/>
</dbReference>
<evidence type="ECO:0000313" key="3">
    <source>
        <dbReference type="EMBL" id="ORY49847.1"/>
    </source>
</evidence>
<dbReference type="InterPro" id="IPR022649">
    <property type="entry name" value="Pr_cel_nuc_antig_C"/>
</dbReference>
<dbReference type="Proteomes" id="UP000193642">
    <property type="component" value="Unassembled WGS sequence"/>
</dbReference>
<dbReference type="AlphaFoldDB" id="A0A1Y2CSA2"/>
<accession>A0A1Y2CSA2</accession>
<dbReference type="EMBL" id="MCGO01000008">
    <property type="protein sequence ID" value="ORY49847.1"/>
    <property type="molecule type" value="Genomic_DNA"/>
</dbReference>
<proteinExistence type="predicted"/>
<evidence type="ECO:0000256" key="1">
    <source>
        <dbReference type="SAM" id="MobiDB-lite"/>
    </source>
</evidence>
<organism evidence="3 4">
    <name type="scientific">Rhizoclosmatium globosum</name>
    <dbReference type="NCBI Taxonomy" id="329046"/>
    <lineage>
        <taxon>Eukaryota</taxon>
        <taxon>Fungi</taxon>
        <taxon>Fungi incertae sedis</taxon>
        <taxon>Chytridiomycota</taxon>
        <taxon>Chytridiomycota incertae sedis</taxon>
        <taxon>Chytridiomycetes</taxon>
        <taxon>Chytridiales</taxon>
        <taxon>Chytriomycetaceae</taxon>
        <taxon>Rhizoclosmatium</taxon>
    </lineage>
</organism>
<feature type="compositionally biased region" description="Polar residues" evidence="1">
    <location>
        <begin position="286"/>
        <end position="300"/>
    </location>
</feature>
<dbReference type="Gene3D" id="3.70.10.10">
    <property type="match status" value="1"/>
</dbReference>
<comment type="caution">
    <text evidence="3">The sequence shown here is derived from an EMBL/GenBank/DDBJ whole genome shotgun (WGS) entry which is preliminary data.</text>
</comment>
<reference evidence="3 4" key="1">
    <citation type="submission" date="2016-07" db="EMBL/GenBank/DDBJ databases">
        <title>Pervasive Adenine N6-methylation of Active Genes in Fungi.</title>
        <authorList>
            <consortium name="DOE Joint Genome Institute"/>
            <person name="Mondo S.J."/>
            <person name="Dannebaum R.O."/>
            <person name="Kuo R.C."/>
            <person name="Labutti K."/>
            <person name="Haridas S."/>
            <person name="Kuo A."/>
            <person name="Salamov A."/>
            <person name="Ahrendt S.R."/>
            <person name="Lipzen A."/>
            <person name="Sullivan W."/>
            <person name="Andreopoulos W.B."/>
            <person name="Clum A."/>
            <person name="Lindquist E."/>
            <person name="Daum C."/>
            <person name="Ramamoorthy G.K."/>
            <person name="Gryganskyi A."/>
            <person name="Culley D."/>
            <person name="Magnuson J.K."/>
            <person name="James T.Y."/>
            <person name="O'Malley M.A."/>
            <person name="Stajich J.E."/>
            <person name="Spatafora J.W."/>
            <person name="Visel A."/>
            <person name="Grigoriev I.V."/>
        </authorList>
    </citation>
    <scope>NUCLEOTIDE SEQUENCE [LARGE SCALE GENOMIC DNA]</scope>
    <source>
        <strain evidence="3 4">JEL800</strain>
    </source>
</reference>
<feature type="region of interest" description="Disordered" evidence="1">
    <location>
        <begin position="286"/>
        <end position="324"/>
    </location>
</feature>
<protein>
    <recommendedName>
        <fullName evidence="2">Proliferating cell nuclear antigen PCNA C-terminal domain-containing protein</fullName>
    </recommendedName>
</protein>
<sequence length="400" mass="43541">MRTQFALLMRTWRRCQGRLCLLPPVPGTGPRRQLHQASASPKLGTGVALAKRVPDDSHLDKFPPSHPFSFMPAGSAQMASLFSELACNPSVVNTNDDADDGLVVILSVHPKTMFHQMELVDEFDRVSLRSERAETGCELYFESLDLGRKVLYEMDFVPNKIDPIVHRLPTPPPSGYAFVVQIEAKEYIRTIAALHDASDRVTITGNKNSITFQSEGPNGTLQVGLSQKYNTPGKLVPRFKILHFTSPGIKQTFNTRYLLAFAHAVHLGTSVILSFPPNPSGAVLSTMSHLSVGSRSTSPHGSRPESPQPGHSASTSPLRPPHSHMRISHPIEVVNVQDPLGLGAENPHNDVFKLASAALATAAATHGTAGKVAKDERDSILESKKVVGFLEYFLAPESQV</sequence>
<name>A0A1Y2CSA2_9FUNG</name>
<keyword evidence="4" id="KW-1185">Reference proteome</keyword>
<gene>
    <name evidence="3" type="ORF">BCR33DRAFT_762953</name>
</gene>
<dbReference type="GO" id="GO:0006275">
    <property type="term" value="P:regulation of DNA replication"/>
    <property type="evidence" value="ECO:0007669"/>
    <property type="project" value="InterPro"/>
</dbReference>
<dbReference type="OrthoDB" id="2126230at2759"/>
<feature type="domain" description="Proliferating cell nuclear antigen PCNA C-terminal" evidence="2">
    <location>
        <begin position="174"/>
        <end position="275"/>
    </location>
</feature>